<dbReference type="Pfam" id="PF14301">
    <property type="entry name" value="DUF4376"/>
    <property type="match status" value="1"/>
</dbReference>
<protein>
    <recommendedName>
        <fullName evidence="1">DUF4376 domain-containing protein</fullName>
    </recommendedName>
</protein>
<evidence type="ECO:0000313" key="3">
    <source>
        <dbReference type="Proteomes" id="UP000016626"/>
    </source>
</evidence>
<proteinExistence type="predicted"/>
<reference evidence="2 3" key="1">
    <citation type="submission" date="2013-06" db="EMBL/GenBank/DDBJ databases">
        <authorList>
            <person name="Weinstock G."/>
            <person name="Sodergren E."/>
            <person name="Lobos E.A."/>
            <person name="Fulton L."/>
            <person name="Fulton R."/>
            <person name="Courtney L."/>
            <person name="Fronick C."/>
            <person name="O'Laughlin M."/>
            <person name="Godfrey J."/>
            <person name="Wilson R.M."/>
            <person name="Miner T."/>
            <person name="Farmer C."/>
            <person name="Delehaunty K."/>
            <person name="Cordes M."/>
            <person name="Minx P."/>
            <person name="Tomlinson C."/>
            <person name="Chen J."/>
            <person name="Wollam A."/>
            <person name="Pepin K.H."/>
            <person name="Bhonagiri V."/>
            <person name="Zhang X."/>
            <person name="Warren W."/>
            <person name="Mitreva M."/>
            <person name="Mardis E.R."/>
            <person name="Wilson R.K."/>
        </authorList>
    </citation>
    <scope>NUCLEOTIDE SEQUENCE [LARGE SCALE GENOMIC DNA]</scope>
    <source>
        <strain evidence="2 3">F0279</strain>
    </source>
</reference>
<dbReference type="Proteomes" id="UP000016626">
    <property type="component" value="Unassembled WGS sequence"/>
</dbReference>
<dbReference type="RefSeq" id="WP_021746854.1">
    <property type="nucleotide sequence ID" value="NZ_KI271422.1"/>
</dbReference>
<dbReference type="EMBL" id="AWVM01000100">
    <property type="protein sequence ID" value="ERK48372.1"/>
    <property type="molecule type" value="Genomic_DNA"/>
</dbReference>
<dbReference type="InterPro" id="IPR025484">
    <property type="entry name" value="DUF4376"/>
</dbReference>
<feature type="domain" description="DUF4376" evidence="1">
    <location>
        <begin position="132"/>
        <end position="229"/>
    </location>
</feature>
<accession>U2RCB4</accession>
<dbReference type="PATRIC" id="fig|888055.3.peg.1864"/>
<sequence length="245" mass="28651">MIFKTNEIKKESTTDDLGNTINYVGMYNEKGNIWYEELKKFKKDTLKVMYNKDTLQVVSKSKDASFLAPTAVGDVIEEIESEDVAINPSQYFIGGKLVELQPYEAIKNGKIVFNKEFRIDEIKKELYELRLEYDAAPFEFEVGGKKYLQNNRSIDQSNLTRIVVMCQAMKKTEFENWKFYTKDGSEKYANLTLQDMMKMANIMQEHTTKAMATETLLTHNLENLTDEELKEYNSKDRYEKAYKNM</sequence>
<gene>
    <name evidence="2" type="ORF">HMPREF9015_01941</name>
</gene>
<evidence type="ECO:0000313" key="2">
    <source>
        <dbReference type="EMBL" id="ERK48372.1"/>
    </source>
</evidence>
<name>U2RCB4_LEPWF</name>
<organism evidence="2 3">
    <name type="scientific">Leptotrichia wadei (strain F0279)</name>
    <dbReference type="NCBI Taxonomy" id="888055"/>
    <lineage>
        <taxon>Bacteria</taxon>
        <taxon>Fusobacteriati</taxon>
        <taxon>Fusobacteriota</taxon>
        <taxon>Fusobacteriia</taxon>
        <taxon>Fusobacteriales</taxon>
        <taxon>Leptotrichiaceae</taxon>
        <taxon>Leptotrichia</taxon>
    </lineage>
</organism>
<comment type="caution">
    <text evidence="2">The sequence shown here is derived from an EMBL/GenBank/DDBJ whole genome shotgun (WGS) entry which is preliminary data.</text>
</comment>
<dbReference type="HOGENOM" id="CLU_1164733_0_0_0"/>
<dbReference type="AlphaFoldDB" id="U2RCB4"/>
<evidence type="ECO:0000259" key="1">
    <source>
        <dbReference type="Pfam" id="PF14301"/>
    </source>
</evidence>